<evidence type="ECO:0000313" key="10">
    <source>
        <dbReference type="Proteomes" id="UP000576368"/>
    </source>
</evidence>
<evidence type="ECO:0000313" key="8">
    <source>
        <dbReference type="EMBL" id="NJC18997.1"/>
    </source>
</evidence>
<dbReference type="PROSITE" id="PS51257">
    <property type="entry name" value="PROKAR_LIPOPROTEIN"/>
    <property type="match status" value="1"/>
</dbReference>
<evidence type="ECO:0000256" key="2">
    <source>
        <dbReference type="ARBA" id="ARBA00006275"/>
    </source>
</evidence>
<feature type="domain" description="SusD-like N-terminal" evidence="7">
    <location>
        <begin position="21"/>
        <end position="196"/>
    </location>
</feature>
<dbReference type="RefSeq" id="WP_118305056.1">
    <property type="nucleotide sequence ID" value="NZ_BMPA01000009.1"/>
</dbReference>
<reference evidence="8 10" key="2">
    <citation type="submission" date="2020-03" db="EMBL/GenBank/DDBJ databases">
        <title>Genomic Encyclopedia of Type Strains, Phase IV (KMG-IV): sequencing the most valuable type-strain genomes for metagenomic binning, comparative biology and taxonomic classification.</title>
        <authorList>
            <person name="Goeker M."/>
        </authorList>
    </citation>
    <scope>NUCLEOTIDE SEQUENCE [LARGE SCALE GENOMIC DNA]</scope>
    <source>
        <strain evidence="8 10">DSM 105722</strain>
    </source>
</reference>
<protein>
    <submittedName>
        <fullName evidence="9">RagB/SusD family nutrient uptake outer membrane protein</fullName>
    </submittedName>
</protein>
<dbReference type="GeneID" id="86893854"/>
<proteinExistence type="inferred from homology"/>
<reference evidence="9 11" key="1">
    <citation type="submission" date="2019-09" db="EMBL/GenBank/DDBJ databases">
        <title>Butyricimonas paravirosa DSM 105722 (=214-4 = JCM 18677 = CCUG 65563).</title>
        <authorList>
            <person name="Le Roy T."/>
            <person name="Cani P.D."/>
        </authorList>
    </citation>
    <scope>NUCLEOTIDE SEQUENCE [LARGE SCALE GENOMIC DNA]</scope>
    <source>
        <strain evidence="9 11">DSM 105722</strain>
    </source>
</reference>
<comment type="subcellular location">
    <subcellularLocation>
        <location evidence="1">Cell outer membrane</location>
    </subcellularLocation>
</comment>
<dbReference type="EMBL" id="CP043839">
    <property type="protein sequence ID" value="WOF14602.1"/>
    <property type="molecule type" value="Genomic_DNA"/>
</dbReference>
<dbReference type="SUPFAM" id="SSF48452">
    <property type="entry name" value="TPR-like"/>
    <property type="match status" value="1"/>
</dbReference>
<evidence type="ECO:0000256" key="1">
    <source>
        <dbReference type="ARBA" id="ARBA00004442"/>
    </source>
</evidence>
<dbReference type="Proteomes" id="UP000576368">
    <property type="component" value="Unassembled WGS sequence"/>
</dbReference>
<gene>
    <name evidence="9" type="ORF">F1644_21125</name>
    <name evidence="8" type="ORF">GGR15_002627</name>
</gene>
<keyword evidence="4" id="KW-0472">Membrane</keyword>
<dbReference type="Gene3D" id="1.25.40.390">
    <property type="match status" value="2"/>
</dbReference>
<dbReference type="InterPro" id="IPR033985">
    <property type="entry name" value="SusD-like_N"/>
</dbReference>
<sequence>MKKVSLYIGLALFFAFTSCTEYLDVKDKGQVIPETAEEFSALIHNHLRNIDEGNDYAILGAYTTTVSYEGYSDNLDGDLNTTDRVPLYVGTDINSMTTRYGTLYSVIKDCNIILDNLEDQTSELGKKTMAIAYALRGICYYNLMRAYCEPYDKAKVSTMNGVPLVVTFDMEGKPARSRMQETIDFIINDLTTAIKMNQADKQYRFDVNVMKFYLARTYFWTQEWELAAATAKEVLDVYPLVKGEEYVAMMQSEVDQKGNELLRSGIKKHLGYTDLEFGYVQGRPVSQGLIDLFTEKENDIRFDLFFTKKLLNRKALRSVIRSAEMCLIMAESYAHLNNTKDALYYLNLIRSHRISSYTDYTENSLPVVDQNALIQTDATGKALTPLLAAILNERRKEFYMENGDRWFELKRNGCPEFWWGYAGVKYETQKFLYTFPLPKSDIALNPALEQNPGYDVY</sequence>
<name>A0A7X5YD92_9BACT</name>
<dbReference type="GO" id="GO:0009279">
    <property type="term" value="C:cell outer membrane"/>
    <property type="evidence" value="ECO:0007669"/>
    <property type="project" value="UniProtKB-SubCell"/>
</dbReference>
<feature type="domain" description="RagB/SusD" evidence="6">
    <location>
        <begin position="318"/>
        <end position="454"/>
    </location>
</feature>
<evidence type="ECO:0000259" key="7">
    <source>
        <dbReference type="Pfam" id="PF14322"/>
    </source>
</evidence>
<evidence type="ECO:0000313" key="11">
    <source>
        <dbReference type="Proteomes" id="UP001302374"/>
    </source>
</evidence>
<comment type="similarity">
    <text evidence="2">Belongs to the SusD family.</text>
</comment>
<evidence type="ECO:0000256" key="3">
    <source>
        <dbReference type="ARBA" id="ARBA00022729"/>
    </source>
</evidence>
<accession>A0A7X5YD92</accession>
<dbReference type="Pfam" id="PF14322">
    <property type="entry name" value="SusD-like_3"/>
    <property type="match status" value="1"/>
</dbReference>
<evidence type="ECO:0000259" key="6">
    <source>
        <dbReference type="Pfam" id="PF07980"/>
    </source>
</evidence>
<evidence type="ECO:0000256" key="5">
    <source>
        <dbReference type="ARBA" id="ARBA00023237"/>
    </source>
</evidence>
<evidence type="ECO:0000256" key="4">
    <source>
        <dbReference type="ARBA" id="ARBA00023136"/>
    </source>
</evidence>
<dbReference type="InterPro" id="IPR012944">
    <property type="entry name" value="SusD_RagB_dom"/>
</dbReference>
<keyword evidence="11" id="KW-1185">Reference proteome</keyword>
<dbReference type="AlphaFoldDB" id="A0A7X5YD92"/>
<keyword evidence="3" id="KW-0732">Signal</keyword>
<dbReference type="Proteomes" id="UP001302374">
    <property type="component" value="Chromosome"/>
</dbReference>
<organism evidence="8 10">
    <name type="scientific">Butyricimonas paravirosa</name>
    <dbReference type="NCBI Taxonomy" id="1472417"/>
    <lineage>
        <taxon>Bacteria</taxon>
        <taxon>Pseudomonadati</taxon>
        <taxon>Bacteroidota</taxon>
        <taxon>Bacteroidia</taxon>
        <taxon>Bacteroidales</taxon>
        <taxon>Odoribacteraceae</taxon>
        <taxon>Butyricimonas</taxon>
    </lineage>
</organism>
<dbReference type="InterPro" id="IPR011990">
    <property type="entry name" value="TPR-like_helical_dom_sf"/>
</dbReference>
<dbReference type="EMBL" id="JAATLI010000009">
    <property type="protein sequence ID" value="NJC18997.1"/>
    <property type="molecule type" value="Genomic_DNA"/>
</dbReference>
<keyword evidence="5" id="KW-0998">Cell outer membrane</keyword>
<evidence type="ECO:0000313" key="9">
    <source>
        <dbReference type="EMBL" id="WOF14602.1"/>
    </source>
</evidence>
<dbReference type="Pfam" id="PF07980">
    <property type="entry name" value="SusD_RagB"/>
    <property type="match status" value="1"/>
</dbReference>